<dbReference type="GeneID" id="72429561"/>
<evidence type="ECO:0000313" key="1">
    <source>
        <dbReference type="EMBL" id="BAD78999.1"/>
    </source>
</evidence>
<dbReference type="Proteomes" id="UP000001175">
    <property type="component" value="Chromosome"/>
</dbReference>
<proteinExistence type="predicted"/>
<organism evidence="1 2">
    <name type="scientific">Synechococcus sp. (strain ATCC 27144 / PCC 6301 / SAUG 1402/1)</name>
    <name type="common">Anacystis nidulans</name>
    <dbReference type="NCBI Taxonomy" id="269084"/>
    <lineage>
        <taxon>Bacteria</taxon>
        <taxon>Bacillati</taxon>
        <taxon>Cyanobacteriota</taxon>
        <taxon>Cyanophyceae</taxon>
        <taxon>Synechococcales</taxon>
        <taxon>Synechococcaceae</taxon>
        <taxon>Synechococcus</taxon>
    </lineage>
</organism>
<name>A0A0H3K4F2_SYNP6</name>
<protein>
    <recommendedName>
        <fullName evidence="3">RecT family protein</fullName>
    </recommendedName>
</protein>
<gene>
    <name evidence="1" type="ordered locus">syc0809_d</name>
</gene>
<reference evidence="1 2" key="1">
    <citation type="journal article" date="2007" name="Photosyn. Res.">
        <title>Complete nucleotide sequence of the freshwater unicellular cyanobacterium Synechococcus elongatus PCC 6301 chromosome: gene content and organization.</title>
        <authorList>
            <person name="Sugita C."/>
            <person name="Ogata K."/>
            <person name="Shikata M."/>
            <person name="Jikuya H."/>
            <person name="Takano J."/>
            <person name="Furumichi M."/>
            <person name="Kanehisa M."/>
            <person name="Omata T."/>
            <person name="Sugiura M."/>
            <person name="Sugita M."/>
        </authorList>
    </citation>
    <scope>NUCLEOTIDE SEQUENCE [LARGE SCALE GENOMIC DNA]</scope>
    <source>
        <strain evidence="2">ATCC 27144 / PCC 6301 / SAUG 1402/1</strain>
    </source>
</reference>
<dbReference type="RefSeq" id="WP_011243121.1">
    <property type="nucleotide sequence ID" value="NC_006576.1"/>
</dbReference>
<accession>A0A0H3K4F2</accession>
<dbReference type="AlphaFoldDB" id="A0A0H3K4F2"/>
<evidence type="ECO:0008006" key="3">
    <source>
        <dbReference type="Google" id="ProtNLM"/>
    </source>
</evidence>
<evidence type="ECO:0000313" key="2">
    <source>
        <dbReference type="Proteomes" id="UP000001175"/>
    </source>
</evidence>
<dbReference type="eggNOG" id="ENOG502ZA3Z">
    <property type="taxonomic scope" value="Bacteria"/>
</dbReference>
<dbReference type="KEGG" id="syc:syc0809_d"/>
<sequence length="360" mass="39206">MSSELARTEQPAPLGVFSGAESFALAQRMAQALAASSLVPEAYRGDVSNTLIALEVSQRIGASPLMVMQNLHIIEGRPAWSSQFVIAALNSCGRFTPLRFRVEDRGEQTVTYDYWTGKKGERQKHTASMKVHDRTCIASATDKATGEVIEGPEVSIAMAVAEGWYTKSGSKWQTMPELMLRYRAAKFFGSLYAPDMLMGLQTADEVRDIERVEVKDLSVSRSTAIASSQSAIAKDELEKAYEVVEAELDRLADQTFAEVVEPEVVEPAPVPRPVAKRQTVGSSPELREKYEKALEAAGVDEVGRQTLEAIAKVKSSDDLSEKQVASIIEKLEPEKISALNSGVNPKTGEILVQLTPEASA</sequence>
<dbReference type="EMBL" id="AP008231">
    <property type="protein sequence ID" value="BAD78999.1"/>
    <property type="molecule type" value="Genomic_DNA"/>
</dbReference>